<dbReference type="SUPFAM" id="SSF56281">
    <property type="entry name" value="Metallo-hydrolase/oxidoreductase"/>
    <property type="match status" value="1"/>
</dbReference>
<evidence type="ECO:0000313" key="2">
    <source>
        <dbReference type="EMBL" id="VFR18119.1"/>
    </source>
</evidence>
<sequence>MAHLNEPVLQRCSDMKTALRILAAYAMTLLAGGGPLAAQAAGQPASSPGATQQALTVEVFNPGEAAIFAVSSVLVQGKHEAILIDAQFSAEQARKLADRIKASGKRLTTIYVSHGDPDYYFGLDTLRQAFPAARILATPQTIAHIQATKDEKLKVWGPKLGEHAPRQLIVPDALPGDTLTLEGQTLRIIGLDGPAPDRSVVWIPSIRTVAGGIPVMAGEHVWIADTQTPASRQHWLAMLDRITALQPETVIPGHFLGAMPTGLAAVDFTRAYLRAFDEEAAKAGNAAELIAALKRRYPDLGGETSLALSAKVIKGEMQWK</sequence>
<protein>
    <submittedName>
        <fullName evidence="2">Metallo-beta-lactamase superfamily protein PA0057</fullName>
    </submittedName>
</protein>
<reference evidence="2" key="1">
    <citation type="submission" date="2019-03" db="EMBL/GenBank/DDBJ databases">
        <authorList>
            <person name="Danneels B."/>
        </authorList>
    </citation>
    <scope>NUCLEOTIDE SEQUENCE</scope>
</reference>
<dbReference type="CDD" id="cd07739">
    <property type="entry name" value="metallo-hydrolase-like_MBL-fold"/>
    <property type="match status" value="1"/>
</dbReference>
<dbReference type="Pfam" id="PF00753">
    <property type="entry name" value="Lactamase_B"/>
    <property type="match status" value="1"/>
</dbReference>
<evidence type="ECO:0000259" key="1">
    <source>
        <dbReference type="SMART" id="SM00849"/>
    </source>
</evidence>
<dbReference type="InterPro" id="IPR036866">
    <property type="entry name" value="RibonucZ/Hydroxyglut_hydro"/>
</dbReference>
<proteinExistence type="predicted"/>
<dbReference type="Gene3D" id="3.60.15.10">
    <property type="entry name" value="Ribonuclease Z/Hydroxyacylglutathione hydrolase-like"/>
    <property type="match status" value="1"/>
</dbReference>
<organism evidence="2">
    <name type="scientific">plant metagenome</name>
    <dbReference type="NCBI Taxonomy" id="1297885"/>
    <lineage>
        <taxon>unclassified sequences</taxon>
        <taxon>metagenomes</taxon>
        <taxon>organismal metagenomes</taxon>
    </lineage>
</organism>
<dbReference type="InterPro" id="IPR001279">
    <property type="entry name" value="Metallo-B-lactamas"/>
</dbReference>
<gene>
    <name evidence="2" type="ORF">ANDO1_4479</name>
</gene>
<dbReference type="AlphaFoldDB" id="A0A484P065"/>
<dbReference type="PANTHER" id="PTHR42951:SF14">
    <property type="entry name" value="METALLO-BETA-LACTAMASE SUPERFAMILY PROTEIN"/>
    <property type="match status" value="1"/>
</dbReference>
<dbReference type="SMART" id="SM00849">
    <property type="entry name" value="Lactamase_B"/>
    <property type="match status" value="1"/>
</dbReference>
<feature type="domain" description="Metallo-beta-lactamase" evidence="1">
    <location>
        <begin position="69"/>
        <end position="254"/>
    </location>
</feature>
<name>A0A484P065_9ZZZZ</name>
<accession>A0A484P065</accession>
<dbReference type="EMBL" id="CAADHZ010000001">
    <property type="protein sequence ID" value="VFR18119.1"/>
    <property type="molecule type" value="Genomic_DNA"/>
</dbReference>
<dbReference type="InterPro" id="IPR050855">
    <property type="entry name" value="NDM-1-like"/>
</dbReference>
<dbReference type="PANTHER" id="PTHR42951">
    <property type="entry name" value="METALLO-BETA-LACTAMASE DOMAIN-CONTAINING"/>
    <property type="match status" value="1"/>
</dbReference>